<protein>
    <submittedName>
        <fullName evidence="6">ABC transporter substrate-binding protein</fullName>
    </submittedName>
</protein>
<dbReference type="PIRSF" id="PIRSF002741">
    <property type="entry name" value="MppA"/>
    <property type="match status" value="1"/>
</dbReference>
<feature type="signal peptide" evidence="4">
    <location>
        <begin position="1"/>
        <end position="27"/>
    </location>
</feature>
<gene>
    <name evidence="6" type="ORF">L2X98_26515</name>
</gene>
<evidence type="ECO:0000256" key="1">
    <source>
        <dbReference type="ARBA" id="ARBA00005695"/>
    </source>
</evidence>
<organism evidence="6 7">
    <name type="scientific">Microbacterium elymi</name>
    <dbReference type="NCBI Taxonomy" id="2909587"/>
    <lineage>
        <taxon>Bacteria</taxon>
        <taxon>Bacillati</taxon>
        <taxon>Actinomycetota</taxon>
        <taxon>Actinomycetes</taxon>
        <taxon>Micrococcales</taxon>
        <taxon>Microbacteriaceae</taxon>
        <taxon>Microbacterium</taxon>
    </lineage>
</organism>
<evidence type="ECO:0000256" key="2">
    <source>
        <dbReference type="ARBA" id="ARBA00022448"/>
    </source>
</evidence>
<name>A0ABY5NMS1_9MICO</name>
<proteinExistence type="inferred from homology"/>
<dbReference type="Gene3D" id="3.40.190.10">
    <property type="entry name" value="Periplasmic binding protein-like II"/>
    <property type="match status" value="1"/>
</dbReference>
<reference evidence="6" key="1">
    <citation type="submission" date="2022-01" db="EMBL/GenBank/DDBJ databases">
        <title>Microbacterium eymi and Microbacterium rhizovicinus sp. nov., isolated from the rhizospheric soil of Elymus tsukushiensis, a plant native to the Dokdo Islands, Republic of Korea.</title>
        <authorList>
            <person name="Hwang Y.J."/>
        </authorList>
    </citation>
    <scope>NUCLEOTIDE SEQUENCE</scope>
    <source>
        <strain evidence="6">KUDC0405</strain>
    </source>
</reference>
<keyword evidence="3 4" id="KW-0732">Signal</keyword>
<dbReference type="RefSeq" id="WP_259613123.1">
    <property type="nucleotide sequence ID" value="NZ_CP091139.2"/>
</dbReference>
<keyword evidence="7" id="KW-1185">Reference proteome</keyword>
<dbReference type="Gene3D" id="3.90.76.10">
    <property type="entry name" value="Dipeptide-binding Protein, Domain 1"/>
    <property type="match status" value="1"/>
</dbReference>
<feature type="domain" description="Solute-binding protein family 5" evidence="5">
    <location>
        <begin position="78"/>
        <end position="426"/>
    </location>
</feature>
<evidence type="ECO:0000313" key="7">
    <source>
        <dbReference type="Proteomes" id="UP001054811"/>
    </source>
</evidence>
<accession>A0ABY5NMS1</accession>
<dbReference type="Proteomes" id="UP001054811">
    <property type="component" value="Chromosome"/>
</dbReference>
<dbReference type="EMBL" id="CP091139">
    <property type="protein sequence ID" value="UUT36465.1"/>
    <property type="molecule type" value="Genomic_DNA"/>
</dbReference>
<keyword evidence="2" id="KW-0813">Transport</keyword>
<dbReference type="InterPro" id="IPR039424">
    <property type="entry name" value="SBP_5"/>
</dbReference>
<evidence type="ECO:0000256" key="4">
    <source>
        <dbReference type="SAM" id="SignalP"/>
    </source>
</evidence>
<evidence type="ECO:0000313" key="6">
    <source>
        <dbReference type="EMBL" id="UUT36465.1"/>
    </source>
</evidence>
<evidence type="ECO:0000256" key="3">
    <source>
        <dbReference type="ARBA" id="ARBA00022729"/>
    </source>
</evidence>
<dbReference type="Pfam" id="PF00496">
    <property type="entry name" value="SBP_bac_5"/>
    <property type="match status" value="1"/>
</dbReference>
<dbReference type="Gene3D" id="3.10.105.10">
    <property type="entry name" value="Dipeptide-binding Protein, Domain 3"/>
    <property type="match status" value="1"/>
</dbReference>
<evidence type="ECO:0000259" key="5">
    <source>
        <dbReference type="Pfam" id="PF00496"/>
    </source>
</evidence>
<dbReference type="SUPFAM" id="SSF53850">
    <property type="entry name" value="Periplasmic binding protein-like II"/>
    <property type="match status" value="1"/>
</dbReference>
<dbReference type="PANTHER" id="PTHR30290">
    <property type="entry name" value="PERIPLASMIC BINDING COMPONENT OF ABC TRANSPORTER"/>
    <property type="match status" value="1"/>
</dbReference>
<dbReference type="InterPro" id="IPR030678">
    <property type="entry name" value="Peptide/Ni-bd"/>
</dbReference>
<comment type="similarity">
    <text evidence="1">Belongs to the bacterial solute-binding protein 5 family.</text>
</comment>
<dbReference type="PROSITE" id="PS51257">
    <property type="entry name" value="PROKAR_LIPOPROTEIN"/>
    <property type="match status" value="1"/>
</dbReference>
<dbReference type="PANTHER" id="PTHR30290:SF9">
    <property type="entry name" value="OLIGOPEPTIDE-BINDING PROTEIN APPA"/>
    <property type="match status" value="1"/>
</dbReference>
<feature type="chain" id="PRO_5045189415" evidence="4">
    <location>
        <begin position="28"/>
        <end position="526"/>
    </location>
</feature>
<dbReference type="InterPro" id="IPR000914">
    <property type="entry name" value="SBP_5_dom"/>
</dbReference>
<sequence length="526" mass="57340">MTITRRAAVAALAALALALTACSGGGADDSSERVWVRAMNGDPMTTGLNAQFTTGTVPSLFSAQILDPLIFMNGDFKTSPGLATDWKLSDDGLDFTMNLRHDVTWHDGKPFTAEDVKFDFDELVPLNVAGSQLAARLDSTEIVDDDTVVLHLSKPFGPLIETISQQYMLPKHIYEGTDYLTNEANKELIGTGPMMYDSYSPGKQVVLVKNPDYWGGVSKVDKAVYSTVADPNSRAQALFAGEIDEAILDPSQVDKVDKDPNTELLTSGEYPQDDIMIFNTESEQLKDAAVRKALYSALDRHAIAETAMAGVGEPATTFLPDSLGWAVDHDVDFDKMYPFDPDAANRALDEAGFPRGADGKRFTLKVVYILTLNEVVSAVQMAQSMFADLGIDLKLVPVGGAQYSEMVYTKGDFDLAFVRANLGADPSLGVVRYFECNKDRRVGFNPSGVCDPQIDEAAAAALDTSDRAARGAALKKLQARAAELMFNVPLAWYRGAYPTINSSRWKGQDKRDLMAERMPWQTMTLG</sequence>